<reference evidence="13" key="1">
    <citation type="submission" date="2020-05" db="EMBL/GenBank/DDBJ databases">
        <authorList>
            <person name="Chiriac C."/>
            <person name="Salcher M."/>
            <person name="Ghai R."/>
            <person name="Kavagutti S V."/>
        </authorList>
    </citation>
    <scope>NUCLEOTIDE SEQUENCE</scope>
</reference>
<keyword evidence="5" id="KW-0408">Iron</keyword>
<protein>
    <submittedName>
        <fullName evidence="13">Unannotated protein</fullName>
    </submittedName>
</protein>
<dbReference type="InterPro" id="IPR034768">
    <property type="entry name" value="4FE4S_WBL"/>
</dbReference>
<evidence type="ECO:0000256" key="6">
    <source>
        <dbReference type="ARBA" id="ARBA00023014"/>
    </source>
</evidence>
<dbReference type="Pfam" id="PF02467">
    <property type="entry name" value="Whib"/>
    <property type="match status" value="1"/>
</dbReference>
<evidence type="ECO:0000256" key="10">
    <source>
        <dbReference type="ARBA" id="ARBA00023163"/>
    </source>
</evidence>
<keyword evidence="7" id="KW-0805">Transcription regulation</keyword>
<dbReference type="PROSITE" id="PS51674">
    <property type="entry name" value="4FE4S_WBL"/>
    <property type="match status" value="1"/>
</dbReference>
<name>A0A6J6XS22_9ZZZZ</name>
<dbReference type="EMBL" id="CAFAAJ010000041">
    <property type="protein sequence ID" value="CAB4798975.1"/>
    <property type="molecule type" value="Genomic_DNA"/>
</dbReference>
<evidence type="ECO:0000256" key="3">
    <source>
        <dbReference type="ARBA" id="ARBA00022485"/>
    </source>
</evidence>
<evidence type="ECO:0000256" key="7">
    <source>
        <dbReference type="ARBA" id="ARBA00023015"/>
    </source>
</evidence>
<sequence>MVPTRLWAEPQSKEYSPPMDLTDTPPASEITSWMAFGNCRAYAPTVFFPSDGVGVDRARKICKTCTVADTCLEFALENRIDHGVWGGASERERRRILKRRRVELGVSI</sequence>
<evidence type="ECO:0000256" key="9">
    <source>
        <dbReference type="ARBA" id="ARBA00023157"/>
    </source>
</evidence>
<dbReference type="AlphaFoldDB" id="A0A6J6XS22"/>
<keyword evidence="10" id="KW-0804">Transcription</keyword>
<keyword evidence="3" id="KW-0004">4Fe-4S</keyword>
<dbReference type="GO" id="GO:0045454">
    <property type="term" value="P:cell redox homeostasis"/>
    <property type="evidence" value="ECO:0007669"/>
    <property type="project" value="TreeGrafter"/>
</dbReference>
<gene>
    <name evidence="13" type="ORF">UFOPK3001_00831</name>
    <name evidence="14" type="ORF">UFOPK3954_01773</name>
</gene>
<dbReference type="GO" id="GO:0003677">
    <property type="term" value="F:DNA binding"/>
    <property type="evidence" value="ECO:0007669"/>
    <property type="project" value="UniProtKB-KW"/>
</dbReference>
<dbReference type="GO" id="GO:0047134">
    <property type="term" value="F:protein-disulfide reductase [NAD(P)H] activity"/>
    <property type="evidence" value="ECO:0007669"/>
    <property type="project" value="TreeGrafter"/>
</dbReference>
<organism evidence="13">
    <name type="scientific">freshwater metagenome</name>
    <dbReference type="NCBI Taxonomy" id="449393"/>
    <lineage>
        <taxon>unclassified sequences</taxon>
        <taxon>metagenomes</taxon>
        <taxon>ecological metagenomes</taxon>
    </lineage>
</organism>
<dbReference type="GO" id="GO:0046872">
    <property type="term" value="F:metal ion binding"/>
    <property type="evidence" value="ECO:0007669"/>
    <property type="project" value="UniProtKB-KW"/>
</dbReference>
<dbReference type="InterPro" id="IPR003482">
    <property type="entry name" value="Whib"/>
</dbReference>
<keyword evidence="4" id="KW-0479">Metal-binding</keyword>
<evidence type="ECO:0000313" key="14">
    <source>
        <dbReference type="EMBL" id="CAB5001631.1"/>
    </source>
</evidence>
<comment type="cofactor">
    <cofactor evidence="1">
        <name>[4Fe-4S] cluster</name>
        <dbReference type="ChEBI" id="CHEBI:49883"/>
    </cofactor>
</comment>
<evidence type="ECO:0000313" key="13">
    <source>
        <dbReference type="EMBL" id="CAB4798975.1"/>
    </source>
</evidence>
<dbReference type="EMBL" id="CAFBON010000211">
    <property type="protein sequence ID" value="CAB5001631.1"/>
    <property type="molecule type" value="Genomic_DNA"/>
</dbReference>
<feature type="domain" description="4Fe-4S Wbl-type" evidence="12">
    <location>
        <begin position="38"/>
        <end position="95"/>
    </location>
</feature>
<evidence type="ECO:0000256" key="4">
    <source>
        <dbReference type="ARBA" id="ARBA00022723"/>
    </source>
</evidence>
<accession>A0A6J6XS22</accession>
<comment type="similarity">
    <text evidence="2">Belongs to the WhiB family.</text>
</comment>
<evidence type="ECO:0000259" key="12">
    <source>
        <dbReference type="PROSITE" id="PS51674"/>
    </source>
</evidence>
<keyword evidence="9" id="KW-1015">Disulfide bond</keyword>
<dbReference type="GO" id="GO:0051539">
    <property type="term" value="F:4 iron, 4 sulfur cluster binding"/>
    <property type="evidence" value="ECO:0007669"/>
    <property type="project" value="UniProtKB-KW"/>
</dbReference>
<proteinExistence type="inferred from homology"/>
<evidence type="ECO:0000256" key="11">
    <source>
        <dbReference type="SAM" id="MobiDB-lite"/>
    </source>
</evidence>
<evidence type="ECO:0000256" key="2">
    <source>
        <dbReference type="ARBA" id="ARBA00006597"/>
    </source>
</evidence>
<evidence type="ECO:0000256" key="1">
    <source>
        <dbReference type="ARBA" id="ARBA00001966"/>
    </source>
</evidence>
<keyword evidence="6" id="KW-0411">Iron-sulfur</keyword>
<evidence type="ECO:0000256" key="5">
    <source>
        <dbReference type="ARBA" id="ARBA00023004"/>
    </source>
</evidence>
<dbReference type="GO" id="GO:0045892">
    <property type="term" value="P:negative regulation of DNA-templated transcription"/>
    <property type="evidence" value="ECO:0007669"/>
    <property type="project" value="TreeGrafter"/>
</dbReference>
<feature type="region of interest" description="Disordered" evidence="11">
    <location>
        <begin position="1"/>
        <end position="24"/>
    </location>
</feature>
<dbReference type="HAMAP" id="MF_01479">
    <property type="entry name" value="WhiB"/>
    <property type="match status" value="1"/>
</dbReference>
<dbReference type="PANTHER" id="PTHR38839">
    <property type="entry name" value="TRANSCRIPTIONAL REGULATOR WHID-RELATED"/>
    <property type="match status" value="1"/>
</dbReference>
<keyword evidence="8" id="KW-0238">DNA-binding</keyword>
<evidence type="ECO:0000256" key="8">
    <source>
        <dbReference type="ARBA" id="ARBA00023125"/>
    </source>
</evidence>